<comment type="caution">
    <text evidence="2">The sequence shown here is derived from an EMBL/GenBank/DDBJ whole genome shotgun (WGS) entry which is preliminary data.</text>
</comment>
<dbReference type="Proteomes" id="UP001189429">
    <property type="component" value="Unassembled WGS sequence"/>
</dbReference>
<feature type="region of interest" description="Disordered" evidence="1">
    <location>
        <begin position="122"/>
        <end position="173"/>
    </location>
</feature>
<evidence type="ECO:0000313" key="2">
    <source>
        <dbReference type="EMBL" id="CAK0905527.1"/>
    </source>
</evidence>
<feature type="compositionally biased region" description="Acidic residues" evidence="1">
    <location>
        <begin position="123"/>
        <end position="133"/>
    </location>
</feature>
<reference evidence="2" key="1">
    <citation type="submission" date="2023-10" db="EMBL/GenBank/DDBJ databases">
        <authorList>
            <person name="Chen Y."/>
            <person name="Shah S."/>
            <person name="Dougan E. K."/>
            <person name="Thang M."/>
            <person name="Chan C."/>
        </authorList>
    </citation>
    <scope>NUCLEOTIDE SEQUENCE [LARGE SCALE GENOMIC DNA]</scope>
</reference>
<accession>A0ABN9Y376</accession>
<proteinExistence type="predicted"/>
<dbReference type="EMBL" id="CAUYUJ010021576">
    <property type="protein sequence ID" value="CAK0905527.1"/>
    <property type="molecule type" value="Genomic_DNA"/>
</dbReference>
<sequence>MSAAAPAAASARRSSAPRRHGGQRHQLGASGSTSDRLLLEEARGMLADGVCDVPLQQASPALKCSVGTPNWSPATTACTDASYMVPLELPAATVDLEDSQWPSVHEADRQLAAERGWDFVSEASDEDGSWVEELDARLAPESPEAGGPPGELGEGGAGSAVWLVTSSAPPPPE</sequence>
<feature type="compositionally biased region" description="Gly residues" evidence="1">
    <location>
        <begin position="147"/>
        <end position="158"/>
    </location>
</feature>
<organism evidence="2 3">
    <name type="scientific">Prorocentrum cordatum</name>
    <dbReference type="NCBI Taxonomy" id="2364126"/>
    <lineage>
        <taxon>Eukaryota</taxon>
        <taxon>Sar</taxon>
        <taxon>Alveolata</taxon>
        <taxon>Dinophyceae</taxon>
        <taxon>Prorocentrales</taxon>
        <taxon>Prorocentraceae</taxon>
        <taxon>Prorocentrum</taxon>
    </lineage>
</organism>
<feature type="region of interest" description="Disordered" evidence="1">
    <location>
        <begin position="1"/>
        <end position="35"/>
    </location>
</feature>
<protein>
    <submittedName>
        <fullName evidence="2">Uncharacterized protein</fullName>
    </submittedName>
</protein>
<keyword evidence="3" id="KW-1185">Reference proteome</keyword>
<evidence type="ECO:0000313" key="3">
    <source>
        <dbReference type="Proteomes" id="UP001189429"/>
    </source>
</evidence>
<evidence type="ECO:0000256" key="1">
    <source>
        <dbReference type="SAM" id="MobiDB-lite"/>
    </source>
</evidence>
<feature type="non-terminal residue" evidence="2">
    <location>
        <position position="173"/>
    </location>
</feature>
<gene>
    <name evidence="2" type="ORF">PCOR1329_LOCUS81212</name>
</gene>
<feature type="compositionally biased region" description="Low complexity" evidence="1">
    <location>
        <begin position="1"/>
        <end position="14"/>
    </location>
</feature>
<name>A0ABN9Y376_9DINO</name>